<reference evidence="1 2" key="1">
    <citation type="submission" date="2018-12" db="EMBL/GenBank/DDBJ databases">
        <authorList>
            <person name="Criscuolo A."/>
        </authorList>
    </citation>
    <scope>NUCLEOTIDE SEQUENCE [LARGE SCALE GENOMIC DNA]</scope>
    <source>
        <strain evidence="1">ACIP1116241</strain>
    </source>
</reference>
<evidence type="ECO:0000313" key="1">
    <source>
        <dbReference type="EMBL" id="VDS08878.1"/>
    </source>
</evidence>
<dbReference type="AlphaFoldDB" id="A0A447IN07"/>
<dbReference type="RefSeq" id="WP_126154539.1">
    <property type="nucleotide sequence ID" value="NZ_UZWE01000030.1"/>
</dbReference>
<dbReference type="Proteomes" id="UP000270743">
    <property type="component" value="Unassembled WGS sequence"/>
</dbReference>
<keyword evidence="2" id="KW-1185">Reference proteome</keyword>
<dbReference type="OrthoDB" id="9255850at2"/>
<gene>
    <name evidence="1" type="ORF">PARHAE_02063</name>
</gene>
<proteinExistence type="predicted"/>
<organism evidence="1 2">
    <name type="scientific">Paracoccus haematequi</name>
    <dbReference type="NCBI Taxonomy" id="2491866"/>
    <lineage>
        <taxon>Bacteria</taxon>
        <taxon>Pseudomonadati</taxon>
        <taxon>Pseudomonadota</taxon>
        <taxon>Alphaproteobacteria</taxon>
        <taxon>Rhodobacterales</taxon>
        <taxon>Paracoccaceae</taxon>
        <taxon>Paracoccus</taxon>
    </lineage>
</organism>
<protein>
    <submittedName>
        <fullName evidence="1">Uncharacterized protein</fullName>
    </submittedName>
</protein>
<evidence type="ECO:0000313" key="2">
    <source>
        <dbReference type="Proteomes" id="UP000270743"/>
    </source>
</evidence>
<accession>A0A447IN07</accession>
<sequence length="76" mass="8528">MSEVVKFYPQNAADSPDNVLEQAIGVYDQVLILGWDKDGNFDGRASPALKDRSDVLWLVEVFKTKLMNGDFCSDED</sequence>
<dbReference type="EMBL" id="UZWE01000030">
    <property type="protein sequence ID" value="VDS08878.1"/>
    <property type="molecule type" value="Genomic_DNA"/>
</dbReference>
<name>A0A447IN07_9RHOB</name>